<evidence type="ECO:0000313" key="2">
    <source>
        <dbReference type="Proteomes" id="UP001166286"/>
    </source>
</evidence>
<comment type="caution">
    <text evidence="1">The sequence shown here is derived from an EMBL/GenBank/DDBJ whole genome shotgun (WGS) entry which is preliminary data.</text>
</comment>
<sequence>MKLEYHKAAIWLRTGFNIFNILPPPTHRCCFANIAAASTNYTTHIQITFAAAERGLERGGYRYQRKSRFSRGAHFTGFHNINFDIATGLRGTFTTRDFPAEAFSGKWAVQDLVETFIPSGTGLIKSVMAVEWKGETKNVSAVIEREDYLNHNEEIPGLHWRHVTFNTDKSVKGCTTKARRSLSTEHFSAATHRTFSMPSRVWRWKSEGRIGLKEETARAGAASSGIVAH</sequence>
<organism evidence="1 2">
    <name type="scientific">Cladonia borealis</name>
    <dbReference type="NCBI Taxonomy" id="184061"/>
    <lineage>
        <taxon>Eukaryota</taxon>
        <taxon>Fungi</taxon>
        <taxon>Dikarya</taxon>
        <taxon>Ascomycota</taxon>
        <taxon>Pezizomycotina</taxon>
        <taxon>Lecanoromycetes</taxon>
        <taxon>OSLEUM clade</taxon>
        <taxon>Lecanoromycetidae</taxon>
        <taxon>Lecanorales</taxon>
        <taxon>Lecanorineae</taxon>
        <taxon>Cladoniaceae</taxon>
        <taxon>Cladonia</taxon>
    </lineage>
</organism>
<dbReference type="AlphaFoldDB" id="A0AA39V0D7"/>
<proteinExistence type="predicted"/>
<evidence type="ECO:0000313" key="1">
    <source>
        <dbReference type="EMBL" id="KAK0510807.1"/>
    </source>
</evidence>
<gene>
    <name evidence="1" type="ORF">JMJ35_006359</name>
</gene>
<accession>A0AA39V0D7</accession>
<dbReference type="InterPro" id="IPR009017">
    <property type="entry name" value="GFP"/>
</dbReference>
<dbReference type="Proteomes" id="UP001166286">
    <property type="component" value="Unassembled WGS sequence"/>
</dbReference>
<reference evidence="1" key="1">
    <citation type="submission" date="2023-03" db="EMBL/GenBank/DDBJ databases">
        <title>Complete genome of Cladonia borealis.</title>
        <authorList>
            <person name="Park H."/>
        </authorList>
    </citation>
    <scope>NUCLEOTIDE SEQUENCE</scope>
    <source>
        <strain evidence="1">ANT050790</strain>
    </source>
</reference>
<protein>
    <submittedName>
        <fullName evidence="1">Uncharacterized protein</fullName>
    </submittedName>
</protein>
<dbReference type="Gene3D" id="2.40.155.10">
    <property type="entry name" value="Green fluorescent protein"/>
    <property type="match status" value="1"/>
</dbReference>
<name>A0AA39V0D7_9LECA</name>
<keyword evidence="2" id="KW-1185">Reference proteome</keyword>
<dbReference type="EMBL" id="JAFEKC020000014">
    <property type="protein sequence ID" value="KAK0510807.1"/>
    <property type="molecule type" value="Genomic_DNA"/>
</dbReference>